<gene>
    <name evidence="3" type="ORF">LX73_0016</name>
</gene>
<proteinExistence type="predicted"/>
<feature type="domain" description="MIP18 family-like" evidence="1">
    <location>
        <begin position="10"/>
        <end position="73"/>
    </location>
</feature>
<dbReference type="RefSeq" id="WP_148897431.1">
    <property type="nucleotide sequence ID" value="NZ_VNHY01000001.1"/>
</dbReference>
<evidence type="ECO:0000259" key="2">
    <source>
        <dbReference type="Pfam" id="PF23451"/>
    </source>
</evidence>
<dbReference type="Gene3D" id="3.30.300.130">
    <property type="entry name" value="Fe-S cluster assembly (FSCA)"/>
    <property type="match status" value="1"/>
</dbReference>
<evidence type="ECO:0000259" key="1">
    <source>
        <dbReference type="Pfam" id="PF01883"/>
    </source>
</evidence>
<dbReference type="Proteomes" id="UP000324595">
    <property type="component" value="Unassembled WGS sequence"/>
</dbReference>
<dbReference type="PANTHER" id="PTHR42831">
    <property type="entry name" value="FE-S PROTEIN MATURATION AUXILIARY FACTOR YITW"/>
    <property type="match status" value="1"/>
</dbReference>
<dbReference type="InterPro" id="IPR052339">
    <property type="entry name" value="Fe-S_Maturation_MIP18"/>
</dbReference>
<dbReference type="InterPro" id="IPR056572">
    <property type="entry name" value="Zn_ribbon_PaaD"/>
</dbReference>
<dbReference type="InterPro" id="IPR002744">
    <property type="entry name" value="MIP18-like"/>
</dbReference>
<dbReference type="Pfam" id="PF01883">
    <property type="entry name" value="FeS_assembly_P"/>
    <property type="match status" value="1"/>
</dbReference>
<dbReference type="EMBL" id="VNHY01000001">
    <property type="protein sequence ID" value="TYP94729.1"/>
    <property type="molecule type" value="Genomic_DNA"/>
</dbReference>
<accession>A0A5D3YNY5</accession>
<dbReference type="InterPro" id="IPR034904">
    <property type="entry name" value="FSCA_dom_sf"/>
</dbReference>
<name>A0A5D3YNY5_9BACT</name>
<dbReference type="InterPro" id="IPR011883">
    <property type="entry name" value="PaaD-like"/>
</dbReference>
<comment type="caution">
    <text evidence="3">The sequence shown here is derived from an EMBL/GenBank/DDBJ whole genome shotgun (WGS) entry which is preliminary data.</text>
</comment>
<dbReference type="PANTHER" id="PTHR42831:SF3">
    <property type="entry name" value="1,2-PHENYLACETYL-COA EPOXIDASE, SUBUNIT D-RELATED"/>
    <property type="match status" value="1"/>
</dbReference>
<sequence length="170" mass="19459">MPEPVTKYSKEDIWELIAEVTDPEIPVLTIVDLGIARSVEREDDTYVIKITPTYSGCPAMKAIEDEIEKTLRKNGIQNFEVRKDFSETWTTDWMSDDAKKKLKDYGISPPGKTDPDEDFLSSLKQSDKTISCPYCDSQNTELQSEFGSTACKSQYYCHDCDEPFEHFKCI</sequence>
<dbReference type="AlphaFoldDB" id="A0A5D3YNY5"/>
<dbReference type="NCBIfam" id="TIGR02159">
    <property type="entry name" value="PA_CoA_Oxy4"/>
    <property type="match status" value="1"/>
</dbReference>
<dbReference type="OrthoDB" id="3684942at2"/>
<dbReference type="SUPFAM" id="SSF117916">
    <property type="entry name" value="Fe-S cluster assembly (FSCA) domain-like"/>
    <property type="match status" value="1"/>
</dbReference>
<reference evidence="3 4" key="1">
    <citation type="submission" date="2019-07" db="EMBL/GenBank/DDBJ databases">
        <title>Genomic Encyclopedia of Archaeal and Bacterial Type Strains, Phase II (KMG-II): from individual species to whole genera.</title>
        <authorList>
            <person name="Goeker M."/>
        </authorList>
    </citation>
    <scope>NUCLEOTIDE SEQUENCE [LARGE SCALE GENOMIC DNA]</scope>
    <source>
        <strain evidence="3 4">DSM 21935</strain>
    </source>
</reference>
<organism evidence="3 4">
    <name type="scientific">Fodinibius salinus</name>
    <dbReference type="NCBI Taxonomy" id="860790"/>
    <lineage>
        <taxon>Bacteria</taxon>
        <taxon>Pseudomonadati</taxon>
        <taxon>Balneolota</taxon>
        <taxon>Balneolia</taxon>
        <taxon>Balneolales</taxon>
        <taxon>Balneolaceae</taxon>
        <taxon>Fodinibius</taxon>
    </lineage>
</organism>
<evidence type="ECO:0000313" key="4">
    <source>
        <dbReference type="Proteomes" id="UP000324595"/>
    </source>
</evidence>
<dbReference type="Pfam" id="PF23451">
    <property type="entry name" value="Zn_ribbon_PaaD"/>
    <property type="match status" value="1"/>
</dbReference>
<evidence type="ECO:0000313" key="3">
    <source>
        <dbReference type="EMBL" id="TYP94729.1"/>
    </source>
</evidence>
<feature type="domain" description="PaaD zinc beta ribbon" evidence="2">
    <location>
        <begin position="121"/>
        <end position="168"/>
    </location>
</feature>
<protein>
    <submittedName>
        <fullName evidence="3">Ring-1,2-phenylacetyl-CoA epoxidase subunit PaaD</fullName>
    </submittedName>
</protein>
<keyword evidence="4" id="KW-1185">Reference proteome</keyword>